<dbReference type="NCBIfam" id="TIGR01969">
    <property type="entry name" value="minD_arch"/>
    <property type="match status" value="1"/>
</dbReference>
<evidence type="ECO:0000313" key="3">
    <source>
        <dbReference type="EMBL" id="MBP1922847.1"/>
    </source>
</evidence>
<reference evidence="3" key="1">
    <citation type="submission" date="2021-03" db="EMBL/GenBank/DDBJ databases">
        <title>Genomic Encyclopedia of Type Strains, Phase IV (KMG-IV): sequencing the most valuable type-strain genomes for metagenomic binning, comparative biology and taxonomic classification.</title>
        <authorList>
            <person name="Goeker M."/>
        </authorList>
    </citation>
    <scope>NUCLEOTIDE SEQUENCE</scope>
    <source>
        <strain evidence="3">DSM 23564</strain>
    </source>
</reference>
<dbReference type="OrthoDB" id="31168at2157"/>
<dbReference type="GO" id="GO:0016887">
    <property type="term" value="F:ATP hydrolysis activity"/>
    <property type="evidence" value="ECO:0007669"/>
    <property type="project" value="TreeGrafter"/>
</dbReference>
<dbReference type="InterPro" id="IPR002586">
    <property type="entry name" value="CobQ/CobB/MinD/ParA_Nub-bd_dom"/>
</dbReference>
<feature type="compositionally biased region" description="Basic and acidic residues" evidence="1">
    <location>
        <begin position="331"/>
        <end position="344"/>
    </location>
</feature>
<feature type="compositionally biased region" description="Acidic residues" evidence="1">
    <location>
        <begin position="292"/>
        <end position="306"/>
    </location>
</feature>
<evidence type="ECO:0000313" key="4">
    <source>
        <dbReference type="Proteomes" id="UP000823588"/>
    </source>
</evidence>
<gene>
    <name evidence="3" type="ORF">J2751_001863</name>
</gene>
<feature type="compositionally biased region" description="Acidic residues" evidence="1">
    <location>
        <begin position="318"/>
        <end position="330"/>
    </location>
</feature>
<name>A0A8T4GGJ7_9EURY</name>
<dbReference type="SUPFAM" id="SSF52540">
    <property type="entry name" value="P-loop containing nucleoside triphosphate hydrolases"/>
    <property type="match status" value="1"/>
</dbReference>
<dbReference type="GO" id="GO:0051782">
    <property type="term" value="P:negative regulation of cell division"/>
    <property type="evidence" value="ECO:0007669"/>
    <property type="project" value="TreeGrafter"/>
</dbReference>
<dbReference type="AlphaFoldDB" id="A0A8T4GGJ7"/>
<sequence length="501" mass="51734">MATVYAIASAKGGVGKTTTTAAVATLLAESGADVVAIDADIGMANLADALGVGPGETTIHDVLAGDADPEAAVHEGPAGLRIVPGETEIDAYAAADPSRLRAVVEAFADADYVFLDAGAGLSHDSTLPLGLADETLLVSTPERSALGDTEKTRQLVGRLGGSVAGAAITRVDATDPDDEAGIIETILNADVLGRIPEDAAISRANAAGGSVVSVEPNAPASRAYRDLARALTGATIGDPDPDEDGDEAEADRDPSVPNEYEPEEEAEEPGGDEAEDDDLIVADSGPVGISEAGDEEEIIVADEQPVEESGVVEGAFDGTDEVNEPEDQVDERDGKVDERDGKVDEPEDQVDEPDEVSRADDDDPEEHGAEDGNRDGSEADEGHVIDSPENRSPDPTGGPSVAEGIPDAEKGEREHASDRISAGGDDSDEEPERNTKEEPEPDVDDELAGSVPFRDDDTGTMETALSRTDEDGSGTDGADGNGDDDEDDDEKGGFFSRLLGR</sequence>
<evidence type="ECO:0000259" key="2">
    <source>
        <dbReference type="Pfam" id="PF01656"/>
    </source>
</evidence>
<feature type="compositionally biased region" description="Basic and acidic residues" evidence="1">
    <location>
        <begin position="407"/>
        <end position="418"/>
    </location>
</feature>
<keyword evidence="4" id="KW-1185">Reference proteome</keyword>
<protein>
    <submittedName>
        <fullName evidence="3">Septum site-determining protein MinD</fullName>
    </submittedName>
</protein>
<dbReference type="InterPro" id="IPR027417">
    <property type="entry name" value="P-loop_NTPase"/>
</dbReference>
<feature type="compositionally biased region" description="Acidic residues" evidence="1">
    <location>
        <begin position="260"/>
        <end position="280"/>
    </location>
</feature>
<feature type="compositionally biased region" description="Basic and acidic residues" evidence="1">
    <location>
        <begin position="366"/>
        <end position="392"/>
    </location>
</feature>
<proteinExistence type="predicted"/>
<feature type="domain" description="CobQ/CobB/MinD/ParA nucleotide binding" evidence="2">
    <location>
        <begin position="6"/>
        <end position="208"/>
    </location>
</feature>
<comment type="caution">
    <text evidence="3">The sequence shown here is derived from an EMBL/GenBank/DDBJ whole genome shotgun (WGS) entry which is preliminary data.</text>
</comment>
<organism evidence="3 4">
    <name type="scientific">Halorubrum alkaliphilum</name>
    <dbReference type="NCBI Taxonomy" id="261290"/>
    <lineage>
        <taxon>Archaea</taxon>
        <taxon>Methanobacteriati</taxon>
        <taxon>Methanobacteriota</taxon>
        <taxon>Stenosarchaea group</taxon>
        <taxon>Halobacteria</taxon>
        <taxon>Halobacteriales</taxon>
        <taxon>Haloferacaceae</taxon>
        <taxon>Halorubrum</taxon>
    </lineage>
</organism>
<dbReference type="PANTHER" id="PTHR43384">
    <property type="entry name" value="SEPTUM SITE-DETERMINING PROTEIN MIND HOMOLOG, CHLOROPLASTIC-RELATED"/>
    <property type="match status" value="1"/>
</dbReference>
<evidence type="ECO:0000256" key="1">
    <source>
        <dbReference type="SAM" id="MobiDB-lite"/>
    </source>
</evidence>
<dbReference type="EMBL" id="JAGGKQ010000012">
    <property type="protein sequence ID" value="MBP1922847.1"/>
    <property type="molecule type" value="Genomic_DNA"/>
</dbReference>
<feature type="compositionally biased region" description="Acidic residues" evidence="1">
    <location>
        <begin position="239"/>
        <end position="250"/>
    </location>
</feature>
<dbReference type="GO" id="GO:0005524">
    <property type="term" value="F:ATP binding"/>
    <property type="evidence" value="ECO:0007669"/>
    <property type="project" value="TreeGrafter"/>
</dbReference>
<dbReference type="InterPro" id="IPR010224">
    <property type="entry name" value="MinD_archaea"/>
</dbReference>
<dbReference type="GO" id="GO:0009898">
    <property type="term" value="C:cytoplasmic side of plasma membrane"/>
    <property type="evidence" value="ECO:0007669"/>
    <property type="project" value="TreeGrafter"/>
</dbReference>
<dbReference type="Pfam" id="PF01656">
    <property type="entry name" value="CbiA"/>
    <property type="match status" value="1"/>
</dbReference>
<dbReference type="GO" id="GO:0005829">
    <property type="term" value="C:cytosol"/>
    <property type="evidence" value="ECO:0007669"/>
    <property type="project" value="TreeGrafter"/>
</dbReference>
<dbReference type="PANTHER" id="PTHR43384:SF10">
    <property type="entry name" value="ATPASE INVOLVED IN CHROMOSOME PARTITIONING, PARA_MIND FAMILY"/>
    <property type="match status" value="1"/>
</dbReference>
<dbReference type="RefSeq" id="WP_209485388.1">
    <property type="nucleotide sequence ID" value="NZ_JAGGKQ010000012.1"/>
</dbReference>
<feature type="compositionally biased region" description="Acidic residues" evidence="1">
    <location>
        <begin position="345"/>
        <end position="365"/>
    </location>
</feature>
<dbReference type="InterPro" id="IPR050625">
    <property type="entry name" value="ParA/MinD_ATPase"/>
</dbReference>
<accession>A0A8T4GGJ7</accession>
<feature type="region of interest" description="Disordered" evidence="1">
    <location>
        <begin position="233"/>
        <end position="501"/>
    </location>
</feature>
<dbReference type="Gene3D" id="3.40.50.300">
    <property type="entry name" value="P-loop containing nucleotide triphosphate hydrolases"/>
    <property type="match status" value="1"/>
</dbReference>
<feature type="compositionally biased region" description="Acidic residues" evidence="1">
    <location>
        <begin position="481"/>
        <end position="490"/>
    </location>
</feature>
<dbReference type="Proteomes" id="UP000823588">
    <property type="component" value="Unassembled WGS sequence"/>
</dbReference>